<dbReference type="Pfam" id="PF13439">
    <property type="entry name" value="Glyco_transf_4"/>
    <property type="match status" value="1"/>
</dbReference>
<keyword evidence="2 5" id="KW-0808">Transferase</keyword>
<dbReference type="Pfam" id="PF00534">
    <property type="entry name" value="Glycos_transf_1"/>
    <property type="match status" value="1"/>
</dbReference>
<dbReference type="Proteomes" id="UP000569329">
    <property type="component" value="Unassembled WGS sequence"/>
</dbReference>
<reference evidence="5 6" key="1">
    <citation type="submission" date="2020-07" db="EMBL/GenBank/DDBJ databases">
        <title>Sequencing the genomes of 1000 actinobacteria strains.</title>
        <authorList>
            <person name="Klenk H.-P."/>
        </authorList>
    </citation>
    <scope>NUCLEOTIDE SEQUENCE [LARGE SCALE GENOMIC DNA]</scope>
    <source>
        <strain evidence="5 6">DSM 45975</strain>
    </source>
</reference>
<proteinExistence type="predicted"/>
<feature type="domain" description="Glycosyl transferase family 1" evidence="3">
    <location>
        <begin position="207"/>
        <end position="367"/>
    </location>
</feature>
<dbReference type="PANTHER" id="PTHR12526">
    <property type="entry name" value="GLYCOSYLTRANSFERASE"/>
    <property type="match status" value="1"/>
</dbReference>
<dbReference type="PANTHER" id="PTHR12526:SF635">
    <property type="entry name" value="GLYCOSYL TRANSFERASE GROUP 1"/>
    <property type="match status" value="1"/>
</dbReference>
<dbReference type="Gene3D" id="3.40.50.2000">
    <property type="entry name" value="Glycogen Phosphorylase B"/>
    <property type="match status" value="2"/>
</dbReference>
<dbReference type="InterPro" id="IPR001296">
    <property type="entry name" value="Glyco_trans_1"/>
</dbReference>
<dbReference type="AlphaFoldDB" id="A0A839DVB8"/>
<dbReference type="RefSeq" id="WP_182544052.1">
    <property type="nucleotide sequence ID" value="NZ_JACGWZ010000002.1"/>
</dbReference>
<dbReference type="SUPFAM" id="SSF53756">
    <property type="entry name" value="UDP-Glycosyltransferase/glycogen phosphorylase"/>
    <property type="match status" value="1"/>
</dbReference>
<protein>
    <submittedName>
        <fullName evidence="5">Glycosyltransferase involved in cell wall biosynthesis</fullName>
    </submittedName>
</protein>
<accession>A0A839DVB8</accession>
<evidence type="ECO:0000259" key="3">
    <source>
        <dbReference type="Pfam" id="PF00534"/>
    </source>
</evidence>
<evidence type="ECO:0000313" key="5">
    <source>
        <dbReference type="EMBL" id="MBA8824860.1"/>
    </source>
</evidence>
<sequence length="407" mass="43871">MRIDLISEHASPLAALGGVDAGGQNVHVAELATGLARRGHEVVVHTRRDSADLPTSVRAAAGVTVEHVPAGPPRAVPKDELLPYMAEFGDHLSSRWALERPDVVHAHFWMSGVAARRGLDGLDVPVLQTFHALGRVKRRHQGAADPSPLQRERIESTIARGSDLVVATCSDEVAELEQMGVDRDRTAVVPCGIDLTKFVPAGPVAPRGDRPRILSIGRIVARKGVDTVIAALAEVAEAELVVAGGPDRSDWDTDPEIVRLCEAAERAGVRDRVRFLGQVGHDEAPALYRSADVVVSAPWYEPFGTVPLEAMACGVAPVVTAVGGHLDTVVDGRTGLLVPPKDSRALAERLRELVNRPEWRRELGRAGVDHVRRRYGWDRLVGRTESVYRRVLAHSGFSMTASTGGRP</sequence>
<keyword evidence="6" id="KW-1185">Reference proteome</keyword>
<keyword evidence="1" id="KW-0328">Glycosyltransferase</keyword>
<evidence type="ECO:0000256" key="1">
    <source>
        <dbReference type="ARBA" id="ARBA00022676"/>
    </source>
</evidence>
<name>A0A839DVB8_9PSEU</name>
<dbReference type="InterPro" id="IPR028098">
    <property type="entry name" value="Glyco_trans_4-like_N"/>
</dbReference>
<organism evidence="5 6">
    <name type="scientific">Halosaccharopolyspora lacisalsi</name>
    <dbReference type="NCBI Taxonomy" id="1000566"/>
    <lineage>
        <taxon>Bacteria</taxon>
        <taxon>Bacillati</taxon>
        <taxon>Actinomycetota</taxon>
        <taxon>Actinomycetes</taxon>
        <taxon>Pseudonocardiales</taxon>
        <taxon>Pseudonocardiaceae</taxon>
        <taxon>Halosaccharopolyspora</taxon>
    </lineage>
</organism>
<evidence type="ECO:0000256" key="2">
    <source>
        <dbReference type="ARBA" id="ARBA00022679"/>
    </source>
</evidence>
<evidence type="ECO:0000259" key="4">
    <source>
        <dbReference type="Pfam" id="PF13439"/>
    </source>
</evidence>
<dbReference type="EMBL" id="JACGWZ010000002">
    <property type="protein sequence ID" value="MBA8824860.1"/>
    <property type="molecule type" value="Genomic_DNA"/>
</dbReference>
<evidence type="ECO:0000313" key="6">
    <source>
        <dbReference type="Proteomes" id="UP000569329"/>
    </source>
</evidence>
<feature type="domain" description="Glycosyltransferase subfamily 4-like N-terminal" evidence="4">
    <location>
        <begin position="22"/>
        <end position="196"/>
    </location>
</feature>
<comment type="caution">
    <text evidence="5">The sequence shown here is derived from an EMBL/GenBank/DDBJ whole genome shotgun (WGS) entry which is preliminary data.</text>
</comment>
<dbReference type="GO" id="GO:0016757">
    <property type="term" value="F:glycosyltransferase activity"/>
    <property type="evidence" value="ECO:0007669"/>
    <property type="project" value="UniProtKB-KW"/>
</dbReference>
<gene>
    <name evidence="5" type="ORF">FHX42_002207</name>
</gene>